<evidence type="ECO:0000313" key="2">
    <source>
        <dbReference type="Proteomes" id="UP000748531"/>
    </source>
</evidence>
<dbReference type="InterPro" id="IPR036116">
    <property type="entry name" value="FN3_sf"/>
</dbReference>
<proteinExistence type="predicted"/>
<keyword evidence="2" id="KW-1185">Reference proteome</keyword>
<comment type="caution">
    <text evidence="1">The sequence shown here is derived from an EMBL/GenBank/DDBJ whole genome shotgun (WGS) entry which is preliminary data.</text>
</comment>
<protein>
    <recommendedName>
        <fullName evidence="3">Fibronectin type-III domain-containing protein</fullName>
    </recommendedName>
</protein>
<dbReference type="OrthoDB" id="6130531at2759"/>
<organism evidence="1 2">
    <name type="scientific">Paragonimus heterotremus</name>
    <dbReference type="NCBI Taxonomy" id="100268"/>
    <lineage>
        <taxon>Eukaryota</taxon>
        <taxon>Metazoa</taxon>
        <taxon>Spiralia</taxon>
        <taxon>Lophotrochozoa</taxon>
        <taxon>Platyhelminthes</taxon>
        <taxon>Trematoda</taxon>
        <taxon>Digenea</taxon>
        <taxon>Plagiorchiida</taxon>
        <taxon>Troglotremata</taxon>
        <taxon>Troglotrematidae</taxon>
        <taxon>Paragonimus</taxon>
    </lineage>
</organism>
<dbReference type="EMBL" id="LUCH01003346">
    <property type="protein sequence ID" value="KAF5400247.1"/>
    <property type="molecule type" value="Genomic_DNA"/>
</dbReference>
<dbReference type="AlphaFoldDB" id="A0A8J4SNP5"/>
<dbReference type="Proteomes" id="UP000748531">
    <property type="component" value="Unassembled WGS sequence"/>
</dbReference>
<dbReference type="SUPFAM" id="SSF49265">
    <property type="entry name" value="Fibronectin type III"/>
    <property type="match status" value="1"/>
</dbReference>
<evidence type="ECO:0008006" key="3">
    <source>
        <dbReference type="Google" id="ProtNLM"/>
    </source>
</evidence>
<reference evidence="1" key="1">
    <citation type="submission" date="2019-05" db="EMBL/GenBank/DDBJ databases">
        <title>Annotation for the trematode Paragonimus heterotremus.</title>
        <authorList>
            <person name="Choi Y.-J."/>
        </authorList>
    </citation>
    <scope>NUCLEOTIDE SEQUENCE</scope>
    <source>
        <strain evidence="1">LC</strain>
    </source>
</reference>
<name>A0A8J4SNP5_9TREM</name>
<evidence type="ECO:0000313" key="1">
    <source>
        <dbReference type="EMBL" id="KAF5400247.1"/>
    </source>
</evidence>
<gene>
    <name evidence="1" type="ORF">PHET_05935</name>
</gene>
<sequence length="309" mass="35188">MQPVTVFNWPLMPHQLVYWYKPNDVPVACNWTYSLKRCPSNLSMKISRFSTEGPHLISDLQPGNLYQYSVQINLSPYLNLEYSPMVSVLLPEILEPFKLNVSNIGWGTQMIEWKWAEENMANTTYDLIQKHLDSLIIFEPNVTSPIVKGNLLANTEYTYILIARSGRAKQPFQSVRSTLQTISDKLCMAPTNLKTVPFEQGLLLTWELPARNLSQVAVEKFYILIDQGIKTYSLPATNSGHYQYTVEGLTPCVRHTISVLSCSHLGDCSNAAEQYGIPLPQGETNQDCVWMWLLDQLGFNLPVMFFVHC</sequence>
<accession>A0A8J4SNP5</accession>